<name>A0AAV9JA47_9PEZI</name>
<proteinExistence type="predicted"/>
<gene>
    <name evidence="1" type="ORF">LTR36_007192</name>
</gene>
<accession>A0AAV9JA47</accession>
<evidence type="ECO:0000313" key="1">
    <source>
        <dbReference type="EMBL" id="KAK4541992.1"/>
    </source>
</evidence>
<organism evidence="1 2">
    <name type="scientific">Oleoguttula mirabilis</name>
    <dbReference type="NCBI Taxonomy" id="1507867"/>
    <lineage>
        <taxon>Eukaryota</taxon>
        <taxon>Fungi</taxon>
        <taxon>Dikarya</taxon>
        <taxon>Ascomycota</taxon>
        <taxon>Pezizomycotina</taxon>
        <taxon>Dothideomycetes</taxon>
        <taxon>Dothideomycetidae</taxon>
        <taxon>Mycosphaerellales</taxon>
        <taxon>Teratosphaeriaceae</taxon>
        <taxon>Oleoguttula</taxon>
    </lineage>
</organism>
<comment type="caution">
    <text evidence="1">The sequence shown here is derived from an EMBL/GenBank/DDBJ whole genome shotgun (WGS) entry which is preliminary data.</text>
</comment>
<reference evidence="1 2" key="1">
    <citation type="submission" date="2021-11" db="EMBL/GenBank/DDBJ databases">
        <title>Black yeast isolated from Biological Soil Crust.</title>
        <authorList>
            <person name="Kurbessoian T."/>
        </authorList>
    </citation>
    <scope>NUCLEOTIDE SEQUENCE [LARGE SCALE GENOMIC DNA]</scope>
    <source>
        <strain evidence="1 2">CCFEE 5522</strain>
    </source>
</reference>
<sequence>MNGTFETNATATATSTSIATEFVAPPAPTAFNIYYTNETDSTQYYGRATNVTGATGTFVVFGTPDRDTWNIDSQGRLVDTKLPREFLVNNTIDLHPFSYLVTAALTANTPTCVGCNGTLFCDYLGTFGNVFGMCDSVMALGPRSAFIAVPGCSIVNMKYE</sequence>
<dbReference type="Proteomes" id="UP001324427">
    <property type="component" value="Unassembled WGS sequence"/>
</dbReference>
<protein>
    <submittedName>
        <fullName evidence="1">Uncharacterized protein</fullName>
    </submittedName>
</protein>
<dbReference type="EMBL" id="JAVFHQ010000046">
    <property type="protein sequence ID" value="KAK4541992.1"/>
    <property type="molecule type" value="Genomic_DNA"/>
</dbReference>
<dbReference type="AlphaFoldDB" id="A0AAV9JA47"/>
<evidence type="ECO:0000313" key="2">
    <source>
        <dbReference type="Proteomes" id="UP001324427"/>
    </source>
</evidence>
<keyword evidence="2" id="KW-1185">Reference proteome</keyword>